<evidence type="ECO:0000256" key="7">
    <source>
        <dbReference type="ARBA" id="ARBA00022723"/>
    </source>
</evidence>
<dbReference type="AlphaFoldDB" id="A0A6J7I4W9"/>
<evidence type="ECO:0000259" key="17">
    <source>
        <dbReference type="SMART" id="SM00382"/>
    </source>
</evidence>
<dbReference type="HAMAP" id="MF_01458">
    <property type="entry name" value="FtsH"/>
    <property type="match status" value="1"/>
</dbReference>
<gene>
    <name evidence="18" type="ORF">UFOPK1392_01198</name>
    <name evidence="19" type="ORF">UFOPK3733_00359</name>
</gene>
<dbReference type="FunFam" id="1.20.58.760:FF:000001">
    <property type="entry name" value="ATP-dependent zinc metalloprotease FtsH"/>
    <property type="match status" value="1"/>
</dbReference>
<proteinExistence type="inferred from homology"/>
<evidence type="ECO:0000256" key="16">
    <source>
        <dbReference type="SAM" id="Phobius"/>
    </source>
</evidence>
<dbReference type="InterPro" id="IPR000642">
    <property type="entry name" value="Peptidase_M41"/>
</dbReference>
<feature type="compositionally biased region" description="Polar residues" evidence="15">
    <location>
        <begin position="1"/>
        <end position="16"/>
    </location>
</feature>
<keyword evidence="14 16" id="KW-0472">Membrane</keyword>
<feature type="transmembrane region" description="Helical" evidence="16">
    <location>
        <begin position="28"/>
        <end position="47"/>
    </location>
</feature>
<dbReference type="GO" id="GO:0016887">
    <property type="term" value="F:ATP hydrolysis activity"/>
    <property type="evidence" value="ECO:0007669"/>
    <property type="project" value="InterPro"/>
</dbReference>
<dbReference type="InterPro" id="IPR037219">
    <property type="entry name" value="Peptidase_M41-like"/>
</dbReference>
<evidence type="ECO:0000256" key="12">
    <source>
        <dbReference type="ARBA" id="ARBA00022989"/>
    </source>
</evidence>
<feature type="transmembrane region" description="Helical" evidence="16">
    <location>
        <begin position="121"/>
        <end position="141"/>
    </location>
</feature>
<dbReference type="Gene3D" id="3.40.50.300">
    <property type="entry name" value="P-loop containing nucleotide triphosphate hydrolases"/>
    <property type="match status" value="1"/>
</dbReference>
<keyword evidence="12 16" id="KW-1133">Transmembrane helix</keyword>
<evidence type="ECO:0000256" key="13">
    <source>
        <dbReference type="ARBA" id="ARBA00023049"/>
    </source>
</evidence>
<dbReference type="GO" id="GO:0005524">
    <property type="term" value="F:ATP binding"/>
    <property type="evidence" value="ECO:0007669"/>
    <property type="project" value="UniProtKB-KW"/>
</dbReference>
<dbReference type="InterPro" id="IPR003960">
    <property type="entry name" value="ATPase_AAA_CS"/>
</dbReference>
<dbReference type="Gene3D" id="3.30.720.210">
    <property type="match status" value="1"/>
</dbReference>
<feature type="region of interest" description="Disordered" evidence="15">
    <location>
        <begin position="1"/>
        <end position="20"/>
    </location>
</feature>
<name>A0A6J7I4W9_9ZZZZ</name>
<evidence type="ECO:0000256" key="3">
    <source>
        <dbReference type="ARBA" id="ARBA00010044"/>
    </source>
</evidence>
<evidence type="ECO:0000256" key="9">
    <source>
        <dbReference type="ARBA" id="ARBA00022801"/>
    </source>
</evidence>
<keyword evidence="10" id="KW-0862">Zinc</keyword>
<dbReference type="InterPro" id="IPR003959">
    <property type="entry name" value="ATPase_AAA_core"/>
</dbReference>
<dbReference type="GO" id="GO:0004176">
    <property type="term" value="F:ATP-dependent peptidase activity"/>
    <property type="evidence" value="ECO:0007669"/>
    <property type="project" value="InterPro"/>
</dbReference>
<dbReference type="EMBL" id="CAEMXZ010000045">
    <property type="protein sequence ID" value="CAB4323443.1"/>
    <property type="molecule type" value="Genomic_DNA"/>
</dbReference>
<dbReference type="NCBIfam" id="TIGR01241">
    <property type="entry name" value="FtsH_fam"/>
    <property type="match status" value="1"/>
</dbReference>
<dbReference type="InterPro" id="IPR003593">
    <property type="entry name" value="AAA+_ATPase"/>
</dbReference>
<dbReference type="Pfam" id="PF17862">
    <property type="entry name" value="AAA_lid_3"/>
    <property type="match status" value="1"/>
</dbReference>
<keyword evidence="13" id="KW-0482">Metalloprotease</keyword>
<dbReference type="Gene3D" id="1.10.8.60">
    <property type="match status" value="1"/>
</dbReference>
<keyword evidence="6 16" id="KW-0812">Transmembrane</keyword>
<dbReference type="InterPro" id="IPR005936">
    <property type="entry name" value="FtsH"/>
</dbReference>
<evidence type="ECO:0000256" key="10">
    <source>
        <dbReference type="ARBA" id="ARBA00022833"/>
    </source>
</evidence>
<feature type="domain" description="AAA+ ATPase" evidence="17">
    <location>
        <begin position="206"/>
        <end position="345"/>
    </location>
</feature>
<dbReference type="GO" id="GO:0005886">
    <property type="term" value="C:plasma membrane"/>
    <property type="evidence" value="ECO:0007669"/>
    <property type="project" value="TreeGrafter"/>
</dbReference>
<evidence type="ECO:0000313" key="18">
    <source>
        <dbReference type="EMBL" id="CAB4323443.1"/>
    </source>
</evidence>
<dbReference type="GO" id="GO:0004222">
    <property type="term" value="F:metalloendopeptidase activity"/>
    <property type="evidence" value="ECO:0007669"/>
    <property type="project" value="InterPro"/>
</dbReference>
<feature type="region of interest" description="Disordered" evidence="15">
    <location>
        <begin position="616"/>
        <end position="652"/>
    </location>
</feature>
<dbReference type="FunFam" id="3.40.50.300:FF:000001">
    <property type="entry name" value="ATP-dependent zinc metalloprotease FtsH"/>
    <property type="match status" value="1"/>
</dbReference>
<dbReference type="PANTHER" id="PTHR23076">
    <property type="entry name" value="METALLOPROTEASE M41 FTSH"/>
    <property type="match status" value="1"/>
</dbReference>
<dbReference type="EMBL" id="CAFBNC010000010">
    <property type="protein sequence ID" value="CAB4925772.1"/>
    <property type="molecule type" value="Genomic_DNA"/>
</dbReference>
<keyword evidence="8" id="KW-0547">Nucleotide-binding</keyword>
<dbReference type="Pfam" id="PF00004">
    <property type="entry name" value="AAA"/>
    <property type="match status" value="1"/>
</dbReference>
<keyword evidence="7" id="KW-0479">Metal-binding</keyword>
<protein>
    <submittedName>
        <fullName evidence="19">Unannotated protein</fullName>
    </submittedName>
</protein>
<comment type="subcellular location">
    <subcellularLocation>
        <location evidence="2">Membrane</location>
    </subcellularLocation>
</comment>
<dbReference type="Pfam" id="PF01434">
    <property type="entry name" value="Peptidase_M41"/>
    <property type="match status" value="1"/>
</dbReference>
<dbReference type="SUPFAM" id="SSF52540">
    <property type="entry name" value="P-loop containing nucleoside triphosphate hydrolases"/>
    <property type="match status" value="1"/>
</dbReference>
<reference evidence="19" key="1">
    <citation type="submission" date="2020-05" db="EMBL/GenBank/DDBJ databases">
        <authorList>
            <person name="Chiriac C."/>
            <person name="Salcher M."/>
            <person name="Ghai R."/>
            <person name="Kavagutti S V."/>
        </authorList>
    </citation>
    <scope>NUCLEOTIDE SEQUENCE</scope>
</reference>
<dbReference type="CDD" id="cd19501">
    <property type="entry name" value="RecA-like_FtsH"/>
    <property type="match status" value="1"/>
</dbReference>
<comment type="similarity">
    <text evidence="3">In the C-terminal section; belongs to the peptidase M41 family.</text>
</comment>
<dbReference type="Pfam" id="PF06480">
    <property type="entry name" value="FtsH_ext"/>
    <property type="match status" value="1"/>
</dbReference>
<dbReference type="GO" id="GO:0006508">
    <property type="term" value="P:proteolysis"/>
    <property type="evidence" value="ECO:0007669"/>
    <property type="project" value="UniProtKB-KW"/>
</dbReference>
<dbReference type="InterPro" id="IPR011546">
    <property type="entry name" value="Pept_M41_FtsH_extracell"/>
</dbReference>
<dbReference type="GO" id="GO:0008270">
    <property type="term" value="F:zinc ion binding"/>
    <property type="evidence" value="ECO:0007669"/>
    <property type="project" value="InterPro"/>
</dbReference>
<organism evidence="19">
    <name type="scientific">freshwater metagenome</name>
    <dbReference type="NCBI Taxonomy" id="449393"/>
    <lineage>
        <taxon>unclassified sequences</taxon>
        <taxon>metagenomes</taxon>
        <taxon>ecological metagenomes</taxon>
    </lineage>
</organism>
<evidence type="ECO:0000256" key="6">
    <source>
        <dbReference type="ARBA" id="ARBA00022692"/>
    </source>
</evidence>
<dbReference type="SUPFAM" id="SSF140990">
    <property type="entry name" value="FtsH protease domain-like"/>
    <property type="match status" value="1"/>
</dbReference>
<accession>A0A6J7I4W9</accession>
<evidence type="ECO:0000313" key="19">
    <source>
        <dbReference type="EMBL" id="CAB4925772.1"/>
    </source>
</evidence>
<evidence type="ECO:0000256" key="1">
    <source>
        <dbReference type="ARBA" id="ARBA00001947"/>
    </source>
</evidence>
<feature type="compositionally biased region" description="Low complexity" evidence="15">
    <location>
        <begin position="616"/>
        <end position="634"/>
    </location>
</feature>
<keyword evidence="4" id="KW-1003">Cell membrane</keyword>
<evidence type="ECO:0000256" key="11">
    <source>
        <dbReference type="ARBA" id="ARBA00022840"/>
    </source>
</evidence>
<evidence type="ECO:0000256" key="5">
    <source>
        <dbReference type="ARBA" id="ARBA00022670"/>
    </source>
</evidence>
<dbReference type="InterPro" id="IPR027417">
    <property type="entry name" value="P-loop_NTPase"/>
</dbReference>
<dbReference type="SMART" id="SM00382">
    <property type="entry name" value="AAA"/>
    <property type="match status" value="1"/>
</dbReference>
<keyword evidence="11" id="KW-0067">ATP-binding</keyword>
<keyword evidence="9" id="KW-0378">Hydrolase</keyword>
<dbReference type="FunFam" id="1.10.8.60:FF:000001">
    <property type="entry name" value="ATP-dependent zinc metalloprotease FtsH"/>
    <property type="match status" value="1"/>
</dbReference>
<evidence type="ECO:0000256" key="2">
    <source>
        <dbReference type="ARBA" id="ARBA00004370"/>
    </source>
</evidence>
<evidence type="ECO:0000256" key="15">
    <source>
        <dbReference type="SAM" id="MobiDB-lite"/>
    </source>
</evidence>
<keyword evidence="5" id="KW-0645">Protease</keyword>
<dbReference type="PROSITE" id="PS00674">
    <property type="entry name" value="AAA"/>
    <property type="match status" value="1"/>
</dbReference>
<dbReference type="InterPro" id="IPR041569">
    <property type="entry name" value="AAA_lid_3"/>
</dbReference>
<comment type="cofactor">
    <cofactor evidence="1">
        <name>Zn(2+)</name>
        <dbReference type="ChEBI" id="CHEBI:29105"/>
    </cofactor>
</comment>
<dbReference type="Gene3D" id="1.20.58.760">
    <property type="entry name" value="Peptidase M41"/>
    <property type="match status" value="1"/>
</dbReference>
<sequence length="652" mass="70384">MSPENATPPSGESANKSRLGGDGGWPRWTIFVLLAVVGGAVLLQFLASASASTAINYGDFINKLSGDQVSDATFDNTNGHISGKLEDGSSFTTTGPLQLSDADQSLFIEKGVTYDTPSQSIWGTLIPLLLPVALLIGFFMWMQKRASGGMGNIMSIGRSKAKTYDAERPATTFDDVAGYEGVKTDVTEVIDFLKYPEKFSEIGARIPKGILLVGPPGTGKTLIARAVAGEAGVPFLSVTGSDFMEMFVGVGASRVRDLFQNARKLGRAIIFIDEIDSIGRKRGAGLGGGHDEREQTLNQMLSEMDGFEVTTGIVMIAATNRPDILDPALLRPGRFDRQVVVPLPELDDRRKILEVHVKHKRIAPDVDLDLVARGTPGMSGADLSNLVNEAALFAVRGGESQIYRRNFEEARDRILMGQRRESMALSDLEKEAIAYHEAGHAVCAAVLPTADPLHKVTIIPSGMALGVTMQLPTEERHIYRQDYIEDSLVVRMGGRIAESLVFDVVSTGANNDLVGATELARKMVREWGMSTRVGPMAWGQQGQVFLGEDLMHSRDYSDDTARVIDEEVERILREAQDRCRTVLTDNRNGLDLVARALLEHETIDGGEVTRLLELAAPGSTSSNPNSAAATSAPSIGEPVDVGSLPHADHTEL</sequence>
<evidence type="ECO:0000256" key="4">
    <source>
        <dbReference type="ARBA" id="ARBA00022475"/>
    </source>
</evidence>
<dbReference type="PANTHER" id="PTHR23076:SF97">
    <property type="entry name" value="ATP-DEPENDENT ZINC METALLOPROTEASE YME1L1"/>
    <property type="match status" value="1"/>
</dbReference>
<evidence type="ECO:0000256" key="8">
    <source>
        <dbReference type="ARBA" id="ARBA00022741"/>
    </source>
</evidence>
<evidence type="ECO:0000256" key="14">
    <source>
        <dbReference type="ARBA" id="ARBA00023136"/>
    </source>
</evidence>
<dbReference type="GO" id="GO:0030163">
    <property type="term" value="P:protein catabolic process"/>
    <property type="evidence" value="ECO:0007669"/>
    <property type="project" value="TreeGrafter"/>
</dbReference>